<name>A0A2L0EW19_SORCE</name>
<evidence type="ECO:0000256" key="1">
    <source>
        <dbReference type="SAM" id="MobiDB-lite"/>
    </source>
</evidence>
<organism evidence="2 3">
    <name type="scientific">Sorangium cellulosum</name>
    <name type="common">Polyangium cellulosum</name>
    <dbReference type="NCBI Taxonomy" id="56"/>
    <lineage>
        <taxon>Bacteria</taxon>
        <taxon>Pseudomonadati</taxon>
        <taxon>Myxococcota</taxon>
        <taxon>Polyangia</taxon>
        <taxon>Polyangiales</taxon>
        <taxon>Polyangiaceae</taxon>
        <taxon>Sorangium</taxon>
    </lineage>
</organism>
<protein>
    <submittedName>
        <fullName evidence="2">Uncharacterized protein</fullName>
    </submittedName>
</protein>
<feature type="region of interest" description="Disordered" evidence="1">
    <location>
        <begin position="1"/>
        <end position="26"/>
    </location>
</feature>
<reference evidence="2 3" key="1">
    <citation type="submission" date="2015-09" db="EMBL/GenBank/DDBJ databases">
        <title>Sorangium comparison.</title>
        <authorList>
            <person name="Zaburannyi N."/>
            <person name="Bunk B."/>
            <person name="Overmann J."/>
            <person name="Mueller R."/>
        </authorList>
    </citation>
    <scope>NUCLEOTIDE SEQUENCE [LARGE SCALE GENOMIC DNA]</scope>
    <source>
        <strain evidence="2 3">So ce26</strain>
    </source>
</reference>
<feature type="compositionally biased region" description="Polar residues" evidence="1">
    <location>
        <begin position="187"/>
        <end position="200"/>
    </location>
</feature>
<accession>A0A2L0EW19</accession>
<sequence>MVENAQFQCSGDKGAARRSPLPLEVDGGNKTTVQHRLFTMTFVNQAQLAQLAVVNQSFSSGNDQFNAGTEYWYVQTGNLADLASQDLSVSFVDFSPGSSFSPPAAGQTFDRHDGNGWTQITATSKDPLAKKGALYKGTSSSGNTIYIRFVTNPSGDALDSITWYQLLPTTGTAGRIAPNGTFTRQASNAGVTAPSGQSAYFSKEDAS</sequence>
<gene>
    <name evidence="2" type="ORF">SOCE26_049500</name>
</gene>
<dbReference type="AlphaFoldDB" id="A0A2L0EW19"/>
<proteinExistence type="predicted"/>
<evidence type="ECO:0000313" key="3">
    <source>
        <dbReference type="Proteomes" id="UP000238348"/>
    </source>
</evidence>
<evidence type="ECO:0000313" key="2">
    <source>
        <dbReference type="EMBL" id="AUX43501.1"/>
    </source>
</evidence>
<dbReference type="RefSeq" id="WP_159397247.1">
    <property type="nucleotide sequence ID" value="NZ_CP012673.1"/>
</dbReference>
<dbReference type="Proteomes" id="UP000238348">
    <property type="component" value="Chromosome"/>
</dbReference>
<feature type="region of interest" description="Disordered" evidence="1">
    <location>
        <begin position="187"/>
        <end position="207"/>
    </location>
</feature>
<dbReference type="EMBL" id="CP012673">
    <property type="protein sequence ID" value="AUX43501.1"/>
    <property type="molecule type" value="Genomic_DNA"/>
</dbReference>